<accession>A0A9X2AB24</accession>
<dbReference type="EMBL" id="JAKVTV010000003">
    <property type="protein sequence ID" value="MCH4823796.1"/>
    <property type="molecule type" value="Genomic_DNA"/>
</dbReference>
<dbReference type="RefSeq" id="WP_240713963.1">
    <property type="nucleotide sequence ID" value="NZ_JAKVTV010000003.1"/>
</dbReference>
<dbReference type="Gene3D" id="3.40.50.300">
    <property type="entry name" value="P-loop containing nucleotide triphosphate hydrolases"/>
    <property type="match status" value="1"/>
</dbReference>
<reference evidence="1" key="1">
    <citation type="submission" date="2022-03" db="EMBL/GenBank/DDBJ databases">
        <title>Gramella crocea sp. nov., isolated from activated sludge of a seafood processing plant.</title>
        <authorList>
            <person name="Zhang X."/>
        </authorList>
    </citation>
    <scope>NUCLEOTIDE SEQUENCE</scope>
    <source>
        <strain evidence="1">YJ019</strain>
    </source>
</reference>
<dbReference type="InterPro" id="IPR027417">
    <property type="entry name" value="P-loop_NTPase"/>
</dbReference>
<keyword evidence="2" id="KW-1185">Reference proteome</keyword>
<organism evidence="1 2">
    <name type="scientific">Christiangramia lutea</name>
    <dbReference type="NCBI Taxonomy" id="1607951"/>
    <lineage>
        <taxon>Bacteria</taxon>
        <taxon>Pseudomonadati</taxon>
        <taxon>Bacteroidota</taxon>
        <taxon>Flavobacteriia</taxon>
        <taxon>Flavobacteriales</taxon>
        <taxon>Flavobacteriaceae</taxon>
        <taxon>Christiangramia</taxon>
    </lineage>
</organism>
<dbReference type="AlphaFoldDB" id="A0A9X2AB24"/>
<gene>
    <name evidence="1" type="ORF">ML462_11505</name>
</gene>
<proteinExistence type="predicted"/>
<dbReference type="Pfam" id="PF17784">
    <property type="entry name" value="Sulfotransfer_4"/>
    <property type="match status" value="1"/>
</dbReference>
<evidence type="ECO:0000313" key="2">
    <source>
        <dbReference type="Proteomes" id="UP001139226"/>
    </source>
</evidence>
<dbReference type="SUPFAM" id="SSF52540">
    <property type="entry name" value="P-loop containing nucleoside triphosphate hydrolases"/>
    <property type="match status" value="1"/>
</dbReference>
<evidence type="ECO:0008006" key="3">
    <source>
        <dbReference type="Google" id="ProtNLM"/>
    </source>
</evidence>
<dbReference type="InterPro" id="IPR040632">
    <property type="entry name" value="Sulfotransfer_4"/>
</dbReference>
<dbReference type="Proteomes" id="UP001139226">
    <property type="component" value="Unassembled WGS sequence"/>
</dbReference>
<name>A0A9X2AB24_9FLAO</name>
<protein>
    <recommendedName>
        <fullName evidence="3">Sulfotransferase family protein</fullName>
    </recommendedName>
</protein>
<sequence length="227" mass="27867">MMNVRKIDSVLQAYLNKKIFCISFQKTGTTSVGKFFMEHDYRVATYPVSERNEWSLKWLKGDYESIFNSSDFKTRQVFEDNPWWYQDFYKFLFHRFPKSRFILFERDADKWFDSLKKHSSGRTLGNTYRHSKIYRREWDFYQNSSQKDNFYSSIKDESLTIEERHREHYKALYLLRIREIKEFFNEFDENRLDHYLLEDPEKWQKLGKSFNIDVAKDYSIHANKTTS</sequence>
<comment type="caution">
    <text evidence="1">The sequence shown here is derived from an EMBL/GenBank/DDBJ whole genome shotgun (WGS) entry which is preliminary data.</text>
</comment>
<evidence type="ECO:0000313" key="1">
    <source>
        <dbReference type="EMBL" id="MCH4823796.1"/>
    </source>
</evidence>